<evidence type="ECO:0000313" key="2">
    <source>
        <dbReference type="Proteomes" id="UP001163324"/>
    </source>
</evidence>
<proteinExistence type="predicted"/>
<protein>
    <submittedName>
        <fullName evidence="1">Uncharacterized protein</fullName>
    </submittedName>
</protein>
<evidence type="ECO:0000313" key="1">
    <source>
        <dbReference type="EMBL" id="KAI9903559.1"/>
    </source>
</evidence>
<keyword evidence="2" id="KW-1185">Reference proteome</keyword>
<dbReference type="Proteomes" id="UP001163324">
    <property type="component" value="Chromosome 1"/>
</dbReference>
<comment type="caution">
    <text evidence="1">The sequence shown here is derived from an EMBL/GenBank/DDBJ whole genome shotgun (WGS) entry which is preliminary data.</text>
</comment>
<gene>
    <name evidence="1" type="ORF">N3K66_000088</name>
</gene>
<reference evidence="1" key="1">
    <citation type="submission" date="2022-10" db="EMBL/GenBank/DDBJ databases">
        <title>Complete Genome of Trichothecium roseum strain YXFP-22015, a Plant Pathogen Isolated from Citrus.</title>
        <authorList>
            <person name="Wang Y."/>
            <person name="Zhu L."/>
        </authorList>
    </citation>
    <scope>NUCLEOTIDE SEQUENCE</scope>
    <source>
        <strain evidence="1">YXFP-22015</strain>
    </source>
</reference>
<dbReference type="EMBL" id="CM047940">
    <property type="protein sequence ID" value="KAI9903559.1"/>
    <property type="molecule type" value="Genomic_DNA"/>
</dbReference>
<sequence>MSNIHPGERDALSLLGTPVESSPSQEVSVRVRRLPVNATEEHVRTMALWSKELLHSYLLPADQADDKGFRSAVMVFKTMAGAQQAKSMLNGCMNSASTGEMMVTILGVDSASTTGTAATSPSATSSVTTAGSATHVPARFGSAFQSMDKVHTQSNGSAYHGRDLASLDAARFPGIFSSQSPIGNHLASGKAMIANDGPDDDETSDLLNDPVGYAEKGPAQPRRATAPHLPIVSYMANLTINTNGTPGPSSVPSPYSNGVAPPSNGMAPMTAQGTGVHFPSSSPQFHGQPHFPPVNPADQNPPCNTLYVGNLPMNTTEAELKKIFMPQRGYKRLCFRAKHNGPMCFVEFEDITFATKALNDLYGKMLPSSVRGGIRLSFSKNPLGVRSSQNAPNGASPSMGMMNAMNGNMPTGPHSFASVNGPPPGLQAPPGLGSGRMNVGSPTLNGHHHYTNGAYNMAPNFAGHDGGNGYSHASSIPIGNGHTNGHAIQHRATPTHHTLHSLGR</sequence>
<accession>A0ACC0VB82</accession>
<name>A0ACC0VB82_9HYPO</name>
<organism evidence="1 2">
    <name type="scientific">Trichothecium roseum</name>
    <dbReference type="NCBI Taxonomy" id="47278"/>
    <lineage>
        <taxon>Eukaryota</taxon>
        <taxon>Fungi</taxon>
        <taxon>Dikarya</taxon>
        <taxon>Ascomycota</taxon>
        <taxon>Pezizomycotina</taxon>
        <taxon>Sordariomycetes</taxon>
        <taxon>Hypocreomycetidae</taxon>
        <taxon>Hypocreales</taxon>
        <taxon>Hypocreales incertae sedis</taxon>
        <taxon>Trichothecium</taxon>
    </lineage>
</organism>